<dbReference type="NCBIfam" id="TIGR00254">
    <property type="entry name" value="GGDEF"/>
    <property type="match status" value="1"/>
</dbReference>
<evidence type="ECO:0000256" key="1">
    <source>
        <dbReference type="ARBA" id="ARBA00022553"/>
    </source>
</evidence>
<dbReference type="Pfam" id="PF00990">
    <property type="entry name" value="GGDEF"/>
    <property type="match status" value="1"/>
</dbReference>
<feature type="modified residue" description="4-aspartylphosphate" evidence="3">
    <location>
        <position position="230"/>
    </location>
</feature>
<protein>
    <submittedName>
        <fullName evidence="6">Response regulator</fullName>
    </submittedName>
</protein>
<name>A0ABS6MBI7_9GAMM</name>
<dbReference type="SMART" id="SM00448">
    <property type="entry name" value="REC"/>
    <property type="match status" value="2"/>
</dbReference>
<dbReference type="RefSeq" id="WP_217335030.1">
    <property type="nucleotide sequence ID" value="NZ_JAHQZT010000010.1"/>
</dbReference>
<keyword evidence="2" id="KW-0902">Two-component regulatory system</keyword>
<comment type="caution">
    <text evidence="6">The sequence shown here is derived from an EMBL/GenBank/DDBJ whole genome shotgun (WGS) entry which is preliminary data.</text>
</comment>
<sequence>MESKPGVGSTFRFSLPVELLADNRPVTMPLPVAPPQSLQVLVADDNPINREVAESQLEQLGLRCRSVEDGAQAVAAVQADDYDLVLMDIQMPVMDGYEAARMIRAAGHQLPIVALTAATLTEDREAALQAGMSGHLSKPLKMDELAGMIRTCCAVAIELPPQPVPEESMAAKQALSARRQRVLVVDDEVVNLKILANSLKDDYTVQIANSGQKALELALGNIPPDLILLDIMMPAMDGYDVCRALKNDPVTKDIPIIFVTALNDASEEQKGLSLGAVDYIIKPYQMPVVKARVSTHLSLKAKTDLLEAMSYLDGLTHVPNRRQLDMALCREIKRHQRSGQPLGLVMIDIDFFKPFNDHYGHGHGDYCLQRVATALQQALRRPSDLLARYGGEEFLALLPETDAAGVEHVAERLRLAVVALQLEHRHSAIANHVTISLGGIAVKVNAELTAELLLERADKVLYRAKAQGRNRVAMACSEDLAAADVRVVAPQ</sequence>
<dbReference type="Pfam" id="PF00072">
    <property type="entry name" value="Response_reg"/>
    <property type="match status" value="2"/>
</dbReference>
<reference evidence="6 7" key="1">
    <citation type="submission" date="2021-06" db="EMBL/GenBank/DDBJ databases">
        <title>Bacterium isolated from marine sediment.</title>
        <authorList>
            <person name="Zhu K.-L."/>
            <person name="Du Z.-J."/>
            <person name="Liang Q.-Y."/>
        </authorList>
    </citation>
    <scope>NUCLEOTIDE SEQUENCE [LARGE SCALE GENOMIC DNA]</scope>
    <source>
        <strain evidence="6 7">A346</strain>
    </source>
</reference>
<dbReference type="CDD" id="cd01949">
    <property type="entry name" value="GGDEF"/>
    <property type="match status" value="1"/>
</dbReference>
<accession>A0ABS6MBI7</accession>
<evidence type="ECO:0000259" key="4">
    <source>
        <dbReference type="PROSITE" id="PS50110"/>
    </source>
</evidence>
<dbReference type="PANTHER" id="PTHR45339">
    <property type="entry name" value="HYBRID SIGNAL TRANSDUCTION HISTIDINE KINASE J"/>
    <property type="match status" value="1"/>
</dbReference>
<keyword evidence="1 3" id="KW-0597">Phosphoprotein</keyword>
<gene>
    <name evidence="6" type="ORF">KTN04_09700</name>
</gene>
<evidence type="ECO:0000313" key="7">
    <source>
        <dbReference type="Proteomes" id="UP000755551"/>
    </source>
</evidence>
<feature type="modified residue" description="4-aspartylphosphate" evidence="3">
    <location>
        <position position="88"/>
    </location>
</feature>
<organism evidence="6 7">
    <name type="scientific">Marinobacterium weihaiense</name>
    <dbReference type="NCBI Taxonomy" id="2851016"/>
    <lineage>
        <taxon>Bacteria</taxon>
        <taxon>Pseudomonadati</taxon>
        <taxon>Pseudomonadota</taxon>
        <taxon>Gammaproteobacteria</taxon>
        <taxon>Oceanospirillales</taxon>
        <taxon>Oceanospirillaceae</taxon>
        <taxon>Marinobacterium</taxon>
    </lineage>
</organism>
<feature type="domain" description="GGDEF" evidence="5">
    <location>
        <begin position="340"/>
        <end position="477"/>
    </location>
</feature>
<proteinExistence type="predicted"/>
<evidence type="ECO:0000259" key="5">
    <source>
        <dbReference type="PROSITE" id="PS50887"/>
    </source>
</evidence>
<evidence type="ECO:0000313" key="6">
    <source>
        <dbReference type="EMBL" id="MBV0933610.1"/>
    </source>
</evidence>
<feature type="domain" description="Response regulatory" evidence="4">
    <location>
        <begin position="39"/>
        <end position="153"/>
    </location>
</feature>
<dbReference type="SMART" id="SM00267">
    <property type="entry name" value="GGDEF"/>
    <property type="match status" value="1"/>
</dbReference>
<dbReference type="CDD" id="cd17546">
    <property type="entry name" value="REC_hyHK_CKI1_RcsC-like"/>
    <property type="match status" value="1"/>
</dbReference>
<feature type="domain" description="Response regulatory" evidence="4">
    <location>
        <begin position="181"/>
        <end position="297"/>
    </location>
</feature>
<dbReference type="InterPro" id="IPR000160">
    <property type="entry name" value="GGDEF_dom"/>
</dbReference>
<dbReference type="PROSITE" id="PS50110">
    <property type="entry name" value="RESPONSE_REGULATORY"/>
    <property type="match status" value="2"/>
</dbReference>
<dbReference type="EMBL" id="JAHQZT010000010">
    <property type="protein sequence ID" value="MBV0933610.1"/>
    <property type="molecule type" value="Genomic_DNA"/>
</dbReference>
<dbReference type="InterPro" id="IPR001789">
    <property type="entry name" value="Sig_transdc_resp-reg_receiver"/>
</dbReference>
<dbReference type="PROSITE" id="PS50887">
    <property type="entry name" value="GGDEF"/>
    <property type="match status" value="1"/>
</dbReference>
<evidence type="ECO:0000256" key="3">
    <source>
        <dbReference type="PROSITE-ProRule" id="PRU00169"/>
    </source>
</evidence>
<evidence type="ECO:0000256" key="2">
    <source>
        <dbReference type="ARBA" id="ARBA00023012"/>
    </source>
</evidence>
<dbReference type="Proteomes" id="UP000755551">
    <property type="component" value="Unassembled WGS sequence"/>
</dbReference>
<dbReference type="PANTHER" id="PTHR45339:SF1">
    <property type="entry name" value="HYBRID SIGNAL TRANSDUCTION HISTIDINE KINASE J"/>
    <property type="match status" value="1"/>
</dbReference>
<keyword evidence="7" id="KW-1185">Reference proteome</keyword>